<dbReference type="GeneTree" id="ENSGT01120000272100"/>
<dbReference type="STRING" id="42514.ENSPNAP00000007395"/>
<dbReference type="PANTHER" id="PTHR16717">
    <property type="entry name" value="CYTOCHROME C OXIDASE POLYPEPTIDE VIII"/>
    <property type="match status" value="1"/>
</dbReference>
<evidence type="ECO:0000256" key="1">
    <source>
        <dbReference type="ARBA" id="ARBA00004434"/>
    </source>
</evidence>
<evidence type="ECO:0000256" key="5">
    <source>
        <dbReference type="ARBA" id="ARBA00022792"/>
    </source>
</evidence>
<evidence type="ECO:0000256" key="7">
    <source>
        <dbReference type="ARBA" id="ARBA00022989"/>
    </source>
</evidence>
<dbReference type="GO" id="GO:0006123">
    <property type="term" value="P:mitochondrial electron transport, cytochrome c to oxygen"/>
    <property type="evidence" value="ECO:0007669"/>
    <property type="project" value="InterPro"/>
</dbReference>
<keyword evidence="4 10" id="KW-0812">Transmembrane</keyword>
<sequence length="97" mass="10473">MMHGQYFIELFPVLLGCYSIRFSSGKMSGILRGIARIRTAPALRGSNITQRSNLASKPAKDPLGAAETVFSLAVFSLAILAPSGWVLANLESYKKKA</sequence>
<proteinExistence type="inferred from homology"/>
<reference evidence="11" key="2">
    <citation type="submission" date="2025-08" db="UniProtKB">
        <authorList>
            <consortium name="Ensembl"/>
        </authorList>
    </citation>
    <scope>IDENTIFICATION</scope>
</reference>
<comment type="pathway">
    <text evidence="2">Energy metabolism; oxidative phosphorylation.</text>
</comment>
<dbReference type="GO" id="GO:0045277">
    <property type="term" value="C:respiratory chain complex IV"/>
    <property type="evidence" value="ECO:0007669"/>
    <property type="project" value="InterPro"/>
</dbReference>
<evidence type="ECO:0000256" key="10">
    <source>
        <dbReference type="SAM" id="Phobius"/>
    </source>
</evidence>
<protein>
    <recommendedName>
        <fullName evidence="13">Cytochrome c oxidase subunit 8A, mitochondrial</fullName>
    </recommendedName>
</protein>
<dbReference type="InterPro" id="IPR003205">
    <property type="entry name" value="Cyt_c_oxidase_su8"/>
</dbReference>
<evidence type="ECO:0000256" key="8">
    <source>
        <dbReference type="ARBA" id="ARBA00023128"/>
    </source>
</evidence>
<keyword evidence="9 10" id="KW-0472">Membrane</keyword>
<dbReference type="SUPFAM" id="SSF81431">
    <property type="entry name" value="Mitochondrial cytochrome c oxidase subunit VIIIb (aka IX)"/>
    <property type="match status" value="1"/>
</dbReference>
<comment type="similarity">
    <text evidence="3">Belongs to the cytochrome c oxidase VIII family.</text>
</comment>
<evidence type="ECO:0000256" key="6">
    <source>
        <dbReference type="ARBA" id="ARBA00022946"/>
    </source>
</evidence>
<dbReference type="Gene3D" id="4.10.81.10">
    <property type="entry name" value="Cytochrome c oxidase, subunit 8"/>
    <property type="match status" value="1"/>
</dbReference>
<keyword evidence="8" id="KW-0496">Mitochondrion</keyword>
<dbReference type="PANTHER" id="PTHR16717:SF8">
    <property type="entry name" value="CYTOCHROME C OXIDASE SUBUNIT 8A"/>
    <property type="match status" value="1"/>
</dbReference>
<name>A0A3B4C890_PYGNA</name>
<evidence type="ECO:0000256" key="3">
    <source>
        <dbReference type="ARBA" id="ARBA00010117"/>
    </source>
</evidence>
<dbReference type="UniPathway" id="UPA00705"/>
<accession>A0A3B4C890</accession>
<keyword evidence="7 10" id="KW-1133">Transmembrane helix</keyword>
<feature type="transmembrane region" description="Helical" evidence="10">
    <location>
        <begin position="69"/>
        <end position="88"/>
    </location>
</feature>
<evidence type="ECO:0000313" key="11">
    <source>
        <dbReference type="Ensembl" id="ENSPNAP00000007395.1"/>
    </source>
</evidence>
<evidence type="ECO:0000256" key="4">
    <source>
        <dbReference type="ARBA" id="ARBA00022692"/>
    </source>
</evidence>
<keyword evidence="12" id="KW-1185">Reference proteome</keyword>
<keyword evidence="5" id="KW-0999">Mitochondrion inner membrane</keyword>
<dbReference type="GO" id="GO:0005743">
    <property type="term" value="C:mitochondrial inner membrane"/>
    <property type="evidence" value="ECO:0007669"/>
    <property type="project" value="UniProtKB-SubCell"/>
</dbReference>
<dbReference type="OMA" id="MITQKAS"/>
<evidence type="ECO:0000256" key="2">
    <source>
        <dbReference type="ARBA" id="ARBA00004673"/>
    </source>
</evidence>
<dbReference type="Proteomes" id="UP001501920">
    <property type="component" value="Chromosome 16"/>
</dbReference>
<dbReference type="InterPro" id="IPR036548">
    <property type="entry name" value="Cyt_c_oxidase_su8_sf"/>
</dbReference>
<reference evidence="11" key="3">
    <citation type="submission" date="2025-09" db="UniProtKB">
        <authorList>
            <consortium name="Ensembl"/>
        </authorList>
    </citation>
    <scope>IDENTIFICATION</scope>
</reference>
<dbReference type="Pfam" id="PF02285">
    <property type="entry name" value="COX8"/>
    <property type="match status" value="1"/>
</dbReference>
<evidence type="ECO:0000313" key="12">
    <source>
        <dbReference type="Proteomes" id="UP001501920"/>
    </source>
</evidence>
<comment type="subcellular location">
    <subcellularLocation>
        <location evidence="1">Mitochondrion inner membrane</location>
        <topology evidence="1">Single-pass membrane protein</topology>
    </subcellularLocation>
</comment>
<evidence type="ECO:0000256" key="9">
    <source>
        <dbReference type="ARBA" id="ARBA00023136"/>
    </source>
</evidence>
<evidence type="ECO:0008006" key="13">
    <source>
        <dbReference type="Google" id="ProtNLM"/>
    </source>
</evidence>
<organism evidence="11 12">
    <name type="scientific">Pygocentrus nattereri</name>
    <name type="common">Red-bellied piranha</name>
    <dbReference type="NCBI Taxonomy" id="42514"/>
    <lineage>
        <taxon>Eukaryota</taxon>
        <taxon>Metazoa</taxon>
        <taxon>Chordata</taxon>
        <taxon>Craniata</taxon>
        <taxon>Vertebrata</taxon>
        <taxon>Euteleostomi</taxon>
        <taxon>Actinopterygii</taxon>
        <taxon>Neopterygii</taxon>
        <taxon>Teleostei</taxon>
        <taxon>Ostariophysi</taxon>
        <taxon>Characiformes</taxon>
        <taxon>Characoidei</taxon>
        <taxon>Pygocentrus</taxon>
    </lineage>
</organism>
<dbReference type="Ensembl" id="ENSPNAT00000001907.2">
    <property type="protein sequence ID" value="ENSPNAP00000007395.1"/>
    <property type="gene ID" value="ENSPNAG00000002633.2"/>
</dbReference>
<reference evidence="11 12" key="1">
    <citation type="submission" date="2020-10" db="EMBL/GenBank/DDBJ databases">
        <title>Pygocentrus nattereri (red-bellied piranha) genome, fPygNat1, primary haplotype.</title>
        <authorList>
            <person name="Myers G."/>
            <person name="Meyer A."/>
            <person name="Karagic N."/>
            <person name="Pippel M."/>
            <person name="Winkler S."/>
            <person name="Tracey A."/>
            <person name="Wood J."/>
            <person name="Formenti G."/>
            <person name="Howe K."/>
            <person name="Fedrigo O."/>
            <person name="Jarvis E.D."/>
        </authorList>
    </citation>
    <scope>NUCLEOTIDE SEQUENCE [LARGE SCALE GENOMIC DNA]</scope>
</reference>
<dbReference type="AlphaFoldDB" id="A0A3B4C890"/>
<keyword evidence="6" id="KW-0809">Transit peptide</keyword>